<dbReference type="EMBL" id="MU275850">
    <property type="protein sequence ID" value="KAI0051684.1"/>
    <property type="molecule type" value="Genomic_DNA"/>
</dbReference>
<sequence length="375" mass="41595">MSTRPSAYMQAHYHPILFALIMFSAMAELGLTAFLISVGNDEHYWPSARYHSLKATHADSWYTGDSQRLNTELSGWLNDVQPGPSEAYAPPIKRSKAIIAPHAGYSYSGPAAAWAYKSVDITGIKRVFILGPSHHVYLDGCALSKCTAYATPLGSLPLDLDTIAELRATGKFAQMSPDTDEDEHSIEMHLPYVRKVFEGQDISIVPVLVGAINKDKEQAFGRILAPYLARDDTFTVVSSDFCHWGTRFSYTFYYPEFPSEHTKPTRLSKGSPPSTLSKFPIHQSISALDHEAMELLTMPPSTAAEAHAFFAEYLARTKNTICGRHPIGVLLGAMTVLETEQQKVPHLKWVRYEQSSQCLTVKDSSVSYASAYVTF</sequence>
<proteinExistence type="predicted"/>
<comment type="caution">
    <text evidence="1">The sequence shown here is derived from an EMBL/GenBank/DDBJ whole genome shotgun (WGS) entry which is preliminary data.</text>
</comment>
<name>A0ACB8S554_9AGAM</name>
<reference evidence="1" key="2">
    <citation type="journal article" date="2022" name="New Phytol.">
        <title>Evolutionary transition to the ectomycorrhizal habit in the genomes of a hyperdiverse lineage of mushroom-forming fungi.</title>
        <authorList>
            <person name="Looney B."/>
            <person name="Miyauchi S."/>
            <person name="Morin E."/>
            <person name="Drula E."/>
            <person name="Courty P.E."/>
            <person name="Kohler A."/>
            <person name="Kuo A."/>
            <person name="LaButti K."/>
            <person name="Pangilinan J."/>
            <person name="Lipzen A."/>
            <person name="Riley R."/>
            <person name="Andreopoulos W."/>
            <person name="He G."/>
            <person name="Johnson J."/>
            <person name="Nolan M."/>
            <person name="Tritt A."/>
            <person name="Barry K.W."/>
            <person name="Grigoriev I.V."/>
            <person name="Nagy L.G."/>
            <person name="Hibbett D."/>
            <person name="Henrissat B."/>
            <person name="Matheny P.B."/>
            <person name="Labbe J."/>
            <person name="Martin F.M."/>
        </authorList>
    </citation>
    <scope>NUCLEOTIDE SEQUENCE</scope>
    <source>
        <strain evidence="1">FP105234-sp</strain>
    </source>
</reference>
<protein>
    <submittedName>
        <fullName evidence="1">UPF0103-domain-containing protein</fullName>
    </submittedName>
</protein>
<gene>
    <name evidence="1" type="ORF">FA95DRAFT_1580429</name>
</gene>
<accession>A0ACB8S554</accession>
<keyword evidence="2" id="KW-1185">Reference proteome</keyword>
<organism evidence="1 2">
    <name type="scientific">Auriscalpium vulgare</name>
    <dbReference type="NCBI Taxonomy" id="40419"/>
    <lineage>
        <taxon>Eukaryota</taxon>
        <taxon>Fungi</taxon>
        <taxon>Dikarya</taxon>
        <taxon>Basidiomycota</taxon>
        <taxon>Agaricomycotina</taxon>
        <taxon>Agaricomycetes</taxon>
        <taxon>Russulales</taxon>
        <taxon>Auriscalpiaceae</taxon>
        <taxon>Auriscalpium</taxon>
    </lineage>
</organism>
<evidence type="ECO:0000313" key="1">
    <source>
        <dbReference type="EMBL" id="KAI0051684.1"/>
    </source>
</evidence>
<reference evidence="1" key="1">
    <citation type="submission" date="2021-02" db="EMBL/GenBank/DDBJ databases">
        <authorList>
            <consortium name="DOE Joint Genome Institute"/>
            <person name="Ahrendt S."/>
            <person name="Looney B.P."/>
            <person name="Miyauchi S."/>
            <person name="Morin E."/>
            <person name="Drula E."/>
            <person name="Courty P.E."/>
            <person name="Chicoki N."/>
            <person name="Fauchery L."/>
            <person name="Kohler A."/>
            <person name="Kuo A."/>
            <person name="Labutti K."/>
            <person name="Pangilinan J."/>
            <person name="Lipzen A."/>
            <person name="Riley R."/>
            <person name="Andreopoulos W."/>
            <person name="He G."/>
            <person name="Johnson J."/>
            <person name="Barry K.W."/>
            <person name="Grigoriev I.V."/>
            <person name="Nagy L."/>
            <person name="Hibbett D."/>
            <person name="Henrissat B."/>
            <person name="Matheny P.B."/>
            <person name="Labbe J."/>
            <person name="Martin F."/>
        </authorList>
    </citation>
    <scope>NUCLEOTIDE SEQUENCE</scope>
    <source>
        <strain evidence="1">FP105234-sp</strain>
    </source>
</reference>
<evidence type="ECO:0000313" key="2">
    <source>
        <dbReference type="Proteomes" id="UP000814033"/>
    </source>
</evidence>
<dbReference type="Proteomes" id="UP000814033">
    <property type="component" value="Unassembled WGS sequence"/>
</dbReference>